<evidence type="ECO:0000313" key="7">
    <source>
        <dbReference type="Proteomes" id="UP000051841"/>
    </source>
</evidence>
<dbReference type="AlphaFoldDB" id="A0A0R2H7G8"/>
<protein>
    <recommendedName>
        <fullName evidence="5">5-formyltetrahydrofolate cyclo-ligase</fullName>
        <ecNumber evidence="5">6.3.3.2</ecNumber>
    </recommendedName>
</protein>
<evidence type="ECO:0000256" key="1">
    <source>
        <dbReference type="ARBA" id="ARBA00010638"/>
    </source>
</evidence>
<evidence type="ECO:0000256" key="2">
    <source>
        <dbReference type="ARBA" id="ARBA00022741"/>
    </source>
</evidence>
<dbReference type="Gene3D" id="3.40.50.10420">
    <property type="entry name" value="NagB/RpiA/CoA transferase-like"/>
    <property type="match status" value="1"/>
</dbReference>
<dbReference type="PIRSF" id="PIRSF006806">
    <property type="entry name" value="FTHF_cligase"/>
    <property type="match status" value="1"/>
</dbReference>
<comment type="catalytic activity">
    <reaction evidence="5">
        <text>(6S)-5-formyl-5,6,7,8-tetrahydrofolate + ATP = (6R)-5,10-methenyltetrahydrofolate + ADP + phosphate</text>
        <dbReference type="Rhea" id="RHEA:10488"/>
        <dbReference type="ChEBI" id="CHEBI:30616"/>
        <dbReference type="ChEBI" id="CHEBI:43474"/>
        <dbReference type="ChEBI" id="CHEBI:57455"/>
        <dbReference type="ChEBI" id="CHEBI:57457"/>
        <dbReference type="ChEBI" id="CHEBI:456216"/>
        <dbReference type="EC" id="6.3.3.2"/>
    </reaction>
</comment>
<feature type="binding site" evidence="4">
    <location>
        <begin position="3"/>
        <end position="7"/>
    </location>
    <ligand>
        <name>ATP</name>
        <dbReference type="ChEBI" id="CHEBI:30616"/>
    </ligand>
</feature>
<organism evidence="6 7">
    <name type="scientific">Kandleria vitulina DSM 20405</name>
    <dbReference type="NCBI Taxonomy" id="1410657"/>
    <lineage>
        <taxon>Bacteria</taxon>
        <taxon>Bacillati</taxon>
        <taxon>Bacillota</taxon>
        <taxon>Erysipelotrichia</taxon>
        <taxon>Erysipelotrichales</taxon>
        <taxon>Coprobacillaceae</taxon>
        <taxon>Kandleria</taxon>
    </lineage>
</organism>
<reference evidence="6 7" key="1">
    <citation type="journal article" date="2015" name="Genome Announc.">
        <title>Expanding the biotechnology potential of lactobacilli through comparative genomics of 213 strains and associated genera.</title>
        <authorList>
            <person name="Sun Z."/>
            <person name="Harris H.M."/>
            <person name="McCann A."/>
            <person name="Guo C."/>
            <person name="Argimon S."/>
            <person name="Zhang W."/>
            <person name="Yang X."/>
            <person name="Jeffery I.B."/>
            <person name="Cooney J.C."/>
            <person name="Kagawa T.F."/>
            <person name="Liu W."/>
            <person name="Song Y."/>
            <person name="Salvetti E."/>
            <person name="Wrobel A."/>
            <person name="Rasinkangas P."/>
            <person name="Parkhill J."/>
            <person name="Rea M.C."/>
            <person name="O'Sullivan O."/>
            <person name="Ritari J."/>
            <person name="Douillard F.P."/>
            <person name="Paul Ross R."/>
            <person name="Yang R."/>
            <person name="Briner A.E."/>
            <person name="Felis G.E."/>
            <person name="de Vos W.M."/>
            <person name="Barrangou R."/>
            <person name="Klaenhammer T.R."/>
            <person name="Caufield P.W."/>
            <person name="Cui Y."/>
            <person name="Zhang H."/>
            <person name="O'Toole P.W."/>
        </authorList>
    </citation>
    <scope>NUCLEOTIDE SEQUENCE [LARGE SCALE GENOMIC DNA]</scope>
    <source>
        <strain evidence="6 7">DSM 20405</strain>
    </source>
</reference>
<dbReference type="NCBIfam" id="TIGR02727">
    <property type="entry name" value="MTHFS_bact"/>
    <property type="match status" value="1"/>
</dbReference>
<keyword evidence="5" id="KW-0479">Metal-binding</keyword>
<evidence type="ECO:0000256" key="3">
    <source>
        <dbReference type="ARBA" id="ARBA00022840"/>
    </source>
</evidence>
<dbReference type="InterPro" id="IPR024185">
    <property type="entry name" value="FTHF_cligase-like_sf"/>
</dbReference>
<evidence type="ECO:0000256" key="5">
    <source>
        <dbReference type="RuleBase" id="RU361279"/>
    </source>
</evidence>
<feature type="binding site" evidence="4">
    <location>
        <position position="54"/>
    </location>
    <ligand>
        <name>substrate</name>
    </ligand>
</feature>
<dbReference type="GO" id="GO:0009396">
    <property type="term" value="P:folic acid-containing compound biosynthetic process"/>
    <property type="evidence" value="ECO:0007669"/>
    <property type="project" value="TreeGrafter"/>
</dbReference>
<dbReference type="GO" id="GO:0035999">
    <property type="term" value="P:tetrahydrofolate interconversion"/>
    <property type="evidence" value="ECO:0007669"/>
    <property type="project" value="TreeGrafter"/>
</dbReference>
<keyword evidence="2 4" id="KW-0547">Nucleotide-binding</keyword>
<accession>A0A0R2H7G8</accession>
<dbReference type="EC" id="6.3.3.2" evidence="5"/>
<feature type="binding site" evidence="4">
    <location>
        <begin position="127"/>
        <end position="135"/>
    </location>
    <ligand>
        <name>ATP</name>
        <dbReference type="ChEBI" id="CHEBI:30616"/>
    </ligand>
</feature>
<keyword evidence="3 4" id="KW-0067">ATP-binding</keyword>
<evidence type="ECO:0000256" key="4">
    <source>
        <dbReference type="PIRSR" id="PIRSR006806-1"/>
    </source>
</evidence>
<dbReference type="InterPro" id="IPR037171">
    <property type="entry name" value="NagB/RpiA_transferase-like"/>
</dbReference>
<feature type="binding site" evidence="4">
    <location>
        <position position="49"/>
    </location>
    <ligand>
        <name>substrate</name>
    </ligand>
</feature>
<dbReference type="EMBL" id="JQBL01000029">
    <property type="protein sequence ID" value="KRN48504.1"/>
    <property type="molecule type" value="Genomic_DNA"/>
</dbReference>
<dbReference type="GO" id="GO:0030272">
    <property type="term" value="F:5-formyltetrahydrofolate cyclo-ligase activity"/>
    <property type="evidence" value="ECO:0007669"/>
    <property type="project" value="UniProtKB-EC"/>
</dbReference>
<dbReference type="PATRIC" id="fig|1410657.5.peg.1109"/>
<dbReference type="RefSeq" id="WP_031589669.1">
    <property type="nucleotide sequence ID" value="NZ_JNKN01000033.1"/>
</dbReference>
<dbReference type="InterPro" id="IPR002698">
    <property type="entry name" value="FTHF_cligase"/>
</dbReference>
<comment type="caution">
    <text evidence="6">The sequence shown here is derived from an EMBL/GenBank/DDBJ whole genome shotgun (WGS) entry which is preliminary data.</text>
</comment>
<dbReference type="SUPFAM" id="SSF100950">
    <property type="entry name" value="NagB/RpiA/CoA transferase-like"/>
    <property type="match status" value="1"/>
</dbReference>
<dbReference type="Proteomes" id="UP000051841">
    <property type="component" value="Unassembled WGS sequence"/>
</dbReference>
<comment type="similarity">
    <text evidence="1 5">Belongs to the 5-formyltetrahydrofolate cyclo-ligase family.</text>
</comment>
<keyword evidence="7" id="KW-1185">Reference proteome</keyword>
<dbReference type="GO" id="GO:0046872">
    <property type="term" value="F:metal ion binding"/>
    <property type="evidence" value="ECO:0007669"/>
    <property type="project" value="UniProtKB-KW"/>
</dbReference>
<evidence type="ECO:0000313" key="6">
    <source>
        <dbReference type="EMBL" id="KRN48504.1"/>
    </source>
</evidence>
<dbReference type="GO" id="GO:0005524">
    <property type="term" value="F:ATP binding"/>
    <property type="evidence" value="ECO:0007669"/>
    <property type="project" value="UniProtKB-KW"/>
</dbReference>
<gene>
    <name evidence="6" type="ORF">IV49_GL001068</name>
</gene>
<proteinExistence type="inferred from homology"/>
<comment type="cofactor">
    <cofactor evidence="5">
        <name>Mg(2+)</name>
        <dbReference type="ChEBI" id="CHEBI:18420"/>
    </cofactor>
</comment>
<sequence>MDKKQARKEMITKRLSLDAETLCRYNENILNKIEDNIHFKEAKTVAVYVSARNEVDTKKLMTKYFGKKKIVVPRIEGDMQFYEIRSFDDLKPGYFGIEEPVGNQQVSPDDIDVMIIPMLMFDKNKNRIGYGKGFYDRYMATYKGYKLGIGYSFQQVEDTFPHQYDIRMDEIITNETIL</sequence>
<keyword evidence="5" id="KW-0460">Magnesium</keyword>
<dbReference type="PANTHER" id="PTHR23407:SF1">
    <property type="entry name" value="5-FORMYLTETRAHYDROFOLATE CYCLO-LIGASE"/>
    <property type="match status" value="1"/>
</dbReference>
<dbReference type="Pfam" id="PF01812">
    <property type="entry name" value="5-FTHF_cyc-lig"/>
    <property type="match status" value="1"/>
</dbReference>
<dbReference type="PANTHER" id="PTHR23407">
    <property type="entry name" value="ATPASE INHIBITOR/5-FORMYLTETRAHYDROFOLATE CYCLO-LIGASE"/>
    <property type="match status" value="1"/>
</dbReference>
<name>A0A0R2H7G8_9FIRM</name>